<keyword evidence="1" id="KW-1133">Transmembrane helix</keyword>
<feature type="transmembrane region" description="Helical" evidence="1">
    <location>
        <begin position="166"/>
        <end position="189"/>
    </location>
</feature>
<dbReference type="OrthoDB" id="8654606at2759"/>
<sequence>MEENVPRYRRLSNTNKQQNTIRSMMRAGVLWMLMVCLSDGKDPTCSVLTSLTVSKLTKVNVSCPSTTRTETNYQLFFNDSSFGRINMKKESGPADMLFSGQFEVTANSSGEFLCRSEESWPPPNTVDCHATEVIVAEFQSLPEINGSVPAANQSCPFRSPLIPEEVIWAGCGVLLVYSVSITCIAIVLWRNMRRNEEDSNDYMNARPGEFRKPG</sequence>
<reference evidence="3" key="1">
    <citation type="submission" date="2025-08" db="UniProtKB">
        <authorList>
            <consortium name="RefSeq"/>
        </authorList>
    </citation>
    <scope>IDENTIFICATION</scope>
    <source>
        <tissue evidence="3">Muscle</tissue>
    </source>
</reference>
<dbReference type="KEGG" id="ncc:104967954"/>
<dbReference type="RefSeq" id="XP_010795798.1">
    <property type="nucleotide sequence ID" value="XM_010797496.1"/>
</dbReference>
<dbReference type="AlphaFoldDB" id="A0A6I9Q6L8"/>
<dbReference type="Proteomes" id="UP000504611">
    <property type="component" value="Unplaced"/>
</dbReference>
<keyword evidence="2" id="KW-1185">Reference proteome</keyword>
<evidence type="ECO:0000313" key="3">
    <source>
        <dbReference type="RefSeq" id="XP_010795798.1"/>
    </source>
</evidence>
<dbReference type="GeneID" id="104967954"/>
<keyword evidence="1" id="KW-0472">Membrane</keyword>
<proteinExistence type="predicted"/>
<evidence type="ECO:0000313" key="2">
    <source>
        <dbReference type="Proteomes" id="UP000504611"/>
    </source>
</evidence>
<name>A0A6I9Q6L8_9TELE</name>
<protein>
    <recommendedName>
        <fullName evidence="4">T-cell-specific surface glycoprotein CD28-like</fullName>
    </recommendedName>
</protein>
<accession>A0A6I9Q6L8</accession>
<evidence type="ECO:0000256" key="1">
    <source>
        <dbReference type="SAM" id="Phobius"/>
    </source>
</evidence>
<keyword evidence="1" id="KW-0812">Transmembrane</keyword>
<organism evidence="2 3">
    <name type="scientific">Notothenia coriiceps</name>
    <name type="common">black rockcod</name>
    <dbReference type="NCBI Taxonomy" id="8208"/>
    <lineage>
        <taxon>Eukaryota</taxon>
        <taxon>Metazoa</taxon>
        <taxon>Chordata</taxon>
        <taxon>Craniata</taxon>
        <taxon>Vertebrata</taxon>
        <taxon>Euteleostomi</taxon>
        <taxon>Actinopterygii</taxon>
        <taxon>Neopterygii</taxon>
        <taxon>Teleostei</taxon>
        <taxon>Neoteleostei</taxon>
        <taxon>Acanthomorphata</taxon>
        <taxon>Eupercaria</taxon>
        <taxon>Perciformes</taxon>
        <taxon>Notothenioidei</taxon>
        <taxon>Nototheniidae</taxon>
        <taxon>Notothenia</taxon>
    </lineage>
</organism>
<gene>
    <name evidence="3" type="primary">LOC104967954</name>
</gene>
<evidence type="ECO:0008006" key="4">
    <source>
        <dbReference type="Google" id="ProtNLM"/>
    </source>
</evidence>